<evidence type="ECO:0000313" key="2">
    <source>
        <dbReference type="Proteomes" id="UP000664132"/>
    </source>
</evidence>
<dbReference type="OrthoDB" id="5339038at2759"/>
<protein>
    <submittedName>
        <fullName evidence="1">Uncharacterized protein</fullName>
    </submittedName>
</protein>
<dbReference type="AlphaFoldDB" id="A0A8H7W6Z4"/>
<proteinExistence type="predicted"/>
<comment type="caution">
    <text evidence="1">The sequence shown here is derived from an EMBL/GenBank/DDBJ whole genome shotgun (WGS) entry which is preliminary data.</text>
</comment>
<gene>
    <name evidence="1" type="ORF">IFR04_009227</name>
</gene>
<evidence type="ECO:0000313" key="1">
    <source>
        <dbReference type="EMBL" id="KAG4417657.1"/>
    </source>
</evidence>
<keyword evidence="2" id="KW-1185">Reference proteome</keyword>
<sequence length="283" mass="31726">MATRLGYIKSEIGLYRTLSSLFGENFFPDGKSPKKDFVGAFTSKSILNLYREAEWIPERVPEQDIPAVSAPASMRIAQAKVTRDPETGKETLKRTSLVNRMEAAGMDMEKLVSIGRKLRSLGKQEESTITPEMLAAAKVSAPPGYEVTIGSLPTKSDRLGGGIVDNRGLLDVLKMDIKGDVNGHRLLSSCNYLLLTITMIAVFTQIEEELKKRRNRLWVRAYEKNETMRKETRLSLTMLILGEKDDECLEVVAEAFEKMRAGFGDFVYWDELDIQGWEGTMGS</sequence>
<name>A0A8H7W6Z4_9HELO</name>
<dbReference type="Proteomes" id="UP000664132">
    <property type="component" value="Unassembled WGS sequence"/>
</dbReference>
<reference evidence="1" key="1">
    <citation type="submission" date="2021-02" db="EMBL/GenBank/DDBJ databases">
        <title>Genome sequence Cadophora malorum strain M34.</title>
        <authorList>
            <person name="Stefanovic E."/>
            <person name="Vu D."/>
            <person name="Scully C."/>
            <person name="Dijksterhuis J."/>
            <person name="Roader J."/>
            <person name="Houbraken J."/>
        </authorList>
    </citation>
    <scope>NUCLEOTIDE SEQUENCE</scope>
    <source>
        <strain evidence="1">M34</strain>
    </source>
</reference>
<organism evidence="1 2">
    <name type="scientific">Cadophora malorum</name>
    <dbReference type="NCBI Taxonomy" id="108018"/>
    <lineage>
        <taxon>Eukaryota</taxon>
        <taxon>Fungi</taxon>
        <taxon>Dikarya</taxon>
        <taxon>Ascomycota</taxon>
        <taxon>Pezizomycotina</taxon>
        <taxon>Leotiomycetes</taxon>
        <taxon>Helotiales</taxon>
        <taxon>Ploettnerulaceae</taxon>
        <taxon>Cadophora</taxon>
    </lineage>
</organism>
<accession>A0A8H7W6Z4</accession>
<dbReference type="EMBL" id="JAFJYH010000149">
    <property type="protein sequence ID" value="KAG4417657.1"/>
    <property type="molecule type" value="Genomic_DNA"/>
</dbReference>